<keyword evidence="2" id="KW-0328">Glycosyltransferase</keyword>
<dbReference type="PANTHER" id="PTHR12224">
    <property type="entry name" value="BETA-1,4-MANNOSYL-GLYCOPROTEIN BETA-1,4-N-ACETYLGLUCOSAMINYL-TRANSFERASE"/>
    <property type="match status" value="1"/>
</dbReference>
<dbReference type="PANTHER" id="PTHR12224:SF0">
    <property type="entry name" value="BETA-1,4-MANNOSYL-GLYCOPROTEIN 4-BETA-N-ACETYLGLUCOSAMINYLTRANSFERASE"/>
    <property type="match status" value="1"/>
</dbReference>
<dbReference type="AlphaFoldDB" id="A0A5B9GHJ3"/>
<dbReference type="InterPro" id="IPR008979">
    <property type="entry name" value="Galactose-bd-like_sf"/>
</dbReference>
<keyword evidence="2" id="KW-0808">Transferase</keyword>
<organism evidence="2 3">
    <name type="scientific">Acetobacter oryzoeni</name>
    <dbReference type="NCBI Taxonomy" id="2500548"/>
    <lineage>
        <taxon>Bacteria</taxon>
        <taxon>Pseudomonadati</taxon>
        <taxon>Pseudomonadota</taxon>
        <taxon>Alphaproteobacteria</taxon>
        <taxon>Acetobacterales</taxon>
        <taxon>Acetobacteraceae</taxon>
        <taxon>Acetobacter</taxon>
    </lineage>
</organism>
<evidence type="ECO:0000259" key="1">
    <source>
        <dbReference type="Pfam" id="PF00754"/>
    </source>
</evidence>
<accession>A0A5B9GHJ3</accession>
<dbReference type="EMBL" id="CP042808">
    <property type="protein sequence ID" value="QEE85741.1"/>
    <property type="molecule type" value="Genomic_DNA"/>
</dbReference>
<dbReference type="Pfam" id="PF00754">
    <property type="entry name" value="F5_F8_type_C"/>
    <property type="match status" value="1"/>
</dbReference>
<protein>
    <submittedName>
        <fullName evidence="2">N-acetylglucosaminyltransferase</fullName>
    </submittedName>
</protein>
<dbReference type="RefSeq" id="WP_128105654.1">
    <property type="nucleotide sequence ID" value="NZ_CP042808.1"/>
</dbReference>
<dbReference type="Gene3D" id="2.60.120.260">
    <property type="entry name" value="Galactose-binding domain-like"/>
    <property type="match status" value="1"/>
</dbReference>
<evidence type="ECO:0000313" key="3">
    <source>
        <dbReference type="Proteomes" id="UP000287027"/>
    </source>
</evidence>
<proteinExistence type="predicted"/>
<name>A0A5B9GHJ3_9PROT</name>
<evidence type="ECO:0000313" key="2">
    <source>
        <dbReference type="EMBL" id="QEE85741.1"/>
    </source>
</evidence>
<reference evidence="2 3" key="1">
    <citation type="submission" date="2019-08" db="EMBL/GenBank/DDBJ databases">
        <title>Acetobacter oryzioeni sp. nov., isolated from Korean rice wine vinegar.</title>
        <authorList>
            <person name="Baek J.H."/>
            <person name="Kim K.H."/>
            <person name="Jeon C.O."/>
            <person name="Han D.M."/>
        </authorList>
    </citation>
    <scope>NUCLEOTIDE SEQUENCE [LARGE SCALE GENOMIC DNA]</scope>
    <source>
        <strain evidence="2 3">B6</strain>
    </source>
</reference>
<dbReference type="GO" id="GO:0016020">
    <property type="term" value="C:membrane"/>
    <property type="evidence" value="ECO:0007669"/>
    <property type="project" value="InterPro"/>
</dbReference>
<sequence length="499" mass="58920">MAVFDCFSFFNEFDLLDIRLAELDEVVDYFVICESSYNYMGKKKNLFFQENNSRYKKYAHKIIYLPILSFPEGLDQFKRDAYQREQMMRIVQRAQPDDLIIHTDIDEIPTLDAIRFAKKFDGITYFSMNMYQYYFNLLERKGWWHPYAIQKKYINILDSLNREKNITENDWNFYLFTYMRYTLLHEAYHLSIPVTVRNDSGWHFTNMGGLDALEKKFHAYAHSDDPWPNLMKDRNRLKQQIDIGTRIFRFDELAEYVPVDKTFPKYILENVEYFQKNGYIRNIYDAHKTLQELFVKVRRSYALREVGNPVPQEELNYLSALRFLEFALCDEHPIPVDQNRLPQPLPKGMLVSEGKQATQSSICAWSKGRTCAEDATNALSGTPTGLFSCHTEQEQNPWWMADLESIYDISEIRVFNRIFPNSSDHEVLKRLSTLQISVSEDGKIFKTIYLHQSDYLIGGLDGKPLIFSPKTATKARFVKLSLNDFQCLHLDKVYIYKKV</sequence>
<dbReference type="InterPro" id="IPR000421">
    <property type="entry name" value="FA58C"/>
</dbReference>
<gene>
    <name evidence="2" type="ORF">EOV40_008490</name>
</gene>
<dbReference type="Proteomes" id="UP000287027">
    <property type="component" value="Chromosome"/>
</dbReference>
<dbReference type="SUPFAM" id="SSF49785">
    <property type="entry name" value="Galactose-binding domain-like"/>
    <property type="match status" value="1"/>
</dbReference>
<dbReference type="Pfam" id="PF04724">
    <property type="entry name" value="Glyco_transf_17"/>
    <property type="match status" value="1"/>
</dbReference>
<feature type="domain" description="F5/8 type C" evidence="1">
    <location>
        <begin position="356"/>
        <end position="483"/>
    </location>
</feature>
<dbReference type="GO" id="GO:0006044">
    <property type="term" value="P:N-acetylglucosamine metabolic process"/>
    <property type="evidence" value="ECO:0007669"/>
    <property type="project" value="TreeGrafter"/>
</dbReference>
<dbReference type="KEGG" id="aoy:EOV40_008490"/>
<keyword evidence="3" id="KW-1185">Reference proteome</keyword>
<dbReference type="GO" id="GO:0003830">
    <property type="term" value="F:beta-1,4-mannosylglycoprotein 4-beta-N-acetylglucosaminyltransferase activity"/>
    <property type="evidence" value="ECO:0007669"/>
    <property type="project" value="InterPro"/>
</dbReference>
<dbReference type="InterPro" id="IPR006813">
    <property type="entry name" value="Glyco_trans_17"/>
</dbReference>